<dbReference type="Pfam" id="PF02811">
    <property type="entry name" value="PHP"/>
    <property type="match status" value="1"/>
</dbReference>
<dbReference type="SUPFAM" id="SSF89550">
    <property type="entry name" value="PHP domain-like"/>
    <property type="match status" value="1"/>
</dbReference>
<dbReference type="InterPro" id="IPR016195">
    <property type="entry name" value="Pol/histidinol_Pase-like"/>
</dbReference>
<comment type="caution">
    <text evidence="3">The sequence shown here is derived from an EMBL/GenBank/DDBJ whole genome shotgun (WGS) entry which is preliminary data.</text>
</comment>
<dbReference type="PANTHER" id="PTHR42924:SF3">
    <property type="entry name" value="POLYMERASE_HISTIDINOL PHOSPHATASE N-TERMINAL DOMAIN-CONTAINING PROTEIN"/>
    <property type="match status" value="1"/>
</dbReference>
<keyword evidence="4" id="KW-1185">Reference proteome</keyword>
<proteinExistence type="predicted"/>
<dbReference type="OrthoDB" id="9804333at2"/>
<feature type="compositionally biased region" description="Basic and acidic residues" evidence="1">
    <location>
        <begin position="1"/>
        <end position="13"/>
    </location>
</feature>
<dbReference type="InterPro" id="IPR052018">
    <property type="entry name" value="PHP_domain"/>
</dbReference>
<dbReference type="AlphaFoldDB" id="A0A7X4YRG0"/>
<dbReference type="SMART" id="SM00481">
    <property type="entry name" value="POLIIIAc"/>
    <property type="match status" value="1"/>
</dbReference>
<dbReference type="GO" id="GO:0035312">
    <property type="term" value="F:5'-3' DNA exonuclease activity"/>
    <property type="evidence" value="ECO:0007669"/>
    <property type="project" value="TreeGrafter"/>
</dbReference>
<feature type="domain" description="Polymerase/histidinol phosphatase N-terminal" evidence="2">
    <location>
        <begin position="9"/>
        <end position="74"/>
    </location>
</feature>
<dbReference type="InterPro" id="IPR004013">
    <property type="entry name" value="PHP_dom"/>
</dbReference>
<evidence type="ECO:0000313" key="4">
    <source>
        <dbReference type="Proteomes" id="UP000558113"/>
    </source>
</evidence>
<gene>
    <name evidence="3" type="ORF">GT003_19470</name>
</gene>
<reference evidence="3 4" key="1">
    <citation type="submission" date="2020-01" db="EMBL/GenBank/DDBJ databases">
        <title>Paenibacillus soybeanensis sp. nov. isolated from the nodules of soybean (Glycine max(L.) Merr).</title>
        <authorList>
            <person name="Wang H."/>
        </authorList>
    </citation>
    <scope>NUCLEOTIDE SEQUENCE [LARGE SCALE GENOMIC DNA]</scope>
    <source>
        <strain evidence="3 4">DSM 23054</strain>
    </source>
</reference>
<dbReference type="Proteomes" id="UP000558113">
    <property type="component" value="Unassembled WGS sequence"/>
</dbReference>
<dbReference type="PANTHER" id="PTHR42924">
    <property type="entry name" value="EXONUCLEASE"/>
    <property type="match status" value="1"/>
</dbReference>
<protein>
    <submittedName>
        <fullName evidence="3">PHP domain-containing protein</fullName>
    </submittedName>
</protein>
<sequence length="287" mass="31239">MERDLNGKADLHTHTTSSDGLQRPSDNVAVAKARGLAAIAITDHDTVDGIEEAMEAGERLGIAVVPGVEISTVAEGIDIHILGYYMDWRSAEWRRKLERLLTLREQRNDMIIARLNELGIAITLGEVEEEAKSQGKDSGSLGRPHIAAVLVKRGFVGSMQEAFDRYLGQDGAAYANPPRLHPFEALEWIREAGGTSVIAHPGLYGNDELVQAIVARGAQGIEVYHSDHDEAAEARYLKIAQDHGLIVTGGSDFHGERQGVVFHGEIGSRTVDAAVLEQLDPARRNNK</sequence>
<name>A0A7X4YRG0_9BACL</name>
<dbReference type="Gene3D" id="1.10.150.650">
    <property type="match status" value="1"/>
</dbReference>
<evidence type="ECO:0000256" key="1">
    <source>
        <dbReference type="SAM" id="MobiDB-lite"/>
    </source>
</evidence>
<accession>A0A7X4YRG0</accession>
<dbReference type="Gene3D" id="3.20.20.140">
    <property type="entry name" value="Metal-dependent hydrolases"/>
    <property type="match status" value="1"/>
</dbReference>
<feature type="region of interest" description="Disordered" evidence="1">
    <location>
        <begin position="1"/>
        <end position="24"/>
    </location>
</feature>
<dbReference type="CDD" id="cd07438">
    <property type="entry name" value="PHP_HisPPase_AMP"/>
    <property type="match status" value="1"/>
</dbReference>
<dbReference type="EMBL" id="JAAAMU010000010">
    <property type="protein sequence ID" value="NBC71180.1"/>
    <property type="molecule type" value="Genomic_DNA"/>
</dbReference>
<dbReference type="InterPro" id="IPR003141">
    <property type="entry name" value="Pol/His_phosphatase_N"/>
</dbReference>
<evidence type="ECO:0000259" key="2">
    <source>
        <dbReference type="SMART" id="SM00481"/>
    </source>
</evidence>
<organism evidence="3 4">
    <name type="scientific">Paenibacillus sacheonensis</name>
    <dbReference type="NCBI Taxonomy" id="742054"/>
    <lineage>
        <taxon>Bacteria</taxon>
        <taxon>Bacillati</taxon>
        <taxon>Bacillota</taxon>
        <taxon>Bacilli</taxon>
        <taxon>Bacillales</taxon>
        <taxon>Paenibacillaceae</taxon>
        <taxon>Paenibacillus</taxon>
    </lineage>
</organism>
<evidence type="ECO:0000313" key="3">
    <source>
        <dbReference type="EMBL" id="NBC71180.1"/>
    </source>
</evidence>
<dbReference type="GO" id="GO:0004534">
    <property type="term" value="F:5'-3' RNA exonuclease activity"/>
    <property type="evidence" value="ECO:0007669"/>
    <property type="project" value="TreeGrafter"/>
</dbReference>